<dbReference type="Proteomes" id="UP001432027">
    <property type="component" value="Unassembled WGS sequence"/>
</dbReference>
<evidence type="ECO:0000313" key="1">
    <source>
        <dbReference type="EMBL" id="GMS92732.1"/>
    </source>
</evidence>
<dbReference type="PANTHER" id="PTHR46011">
    <property type="entry name" value="NUCLEAR HORMONE RECEPTOR FAMILY MEMBER NHR-86-RELATED"/>
    <property type="match status" value="1"/>
</dbReference>
<dbReference type="AlphaFoldDB" id="A0AAV5TEA0"/>
<feature type="non-terminal residue" evidence="1">
    <location>
        <position position="117"/>
    </location>
</feature>
<gene>
    <name evidence="1" type="ORF">PENTCL1PPCAC_14907</name>
</gene>
<feature type="non-terminal residue" evidence="1">
    <location>
        <position position="1"/>
    </location>
</feature>
<evidence type="ECO:0000313" key="2">
    <source>
        <dbReference type="Proteomes" id="UP001432027"/>
    </source>
</evidence>
<reference evidence="1" key="1">
    <citation type="submission" date="2023-10" db="EMBL/GenBank/DDBJ databases">
        <title>Genome assembly of Pristionchus species.</title>
        <authorList>
            <person name="Yoshida K."/>
            <person name="Sommer R.J."/>
        </authorList>
    </citation>
    <scope>NUCLEOTIDE SEQUENCE</scope>
    <source>
        <strain evidence="1">RS0144</strain>
    </source>
</reference>
<name>A0AAV5TEA0_9BILA</name>
<protein>
    <submittedName>
        <fullName evidence="1">Uncharacterized protein</fullName>
    </submittedName>
</protein>
<accession>A0AAV5TEA0</accession>
<proteinExistence type="predicted"/>
<dbReference type="PANTHER" id="PTHR46011:SF6">
    <property type="entry name" value="HIGH ZINC ACTIVATED NUCLEAR RECEPTOR PROTEIN"/>
    <property type="match status" value="1"/>
</dbReference>
<keyword evidence="2" id="KW-1185">Reference proteome</keyword>
<dbReference type="EMBL" id="BTSX01000004">
    <property type="protein sequence ID" value="GMS92732.1"/>
    <property type="molecule type" value="Genomic_DNA"/>
</dbReference>
<comment type="caution">
    <text evidence="1">The sequence shown here is derived from an EMBL/GenBank/DDBJ whole genome shotgun (WGS) entry which is preliminary data.</text>
</comment>
<dbReference type="GO" id="GO:0005634">
    <property type="term" value="C:nucleus"/>
    <property type="evidence" value="ECO:0007669"/>
    <property type="project" value="TreeGrafter"/>
</dbReference>
<dbReference type="GO" id="GO:0003700">
    <property type="term" value="F:DNA-binding transcription factor activity"/>
    <property type="evidence" value="ECO:0007669"/>
    <property type="project" value="TreeGrafter"/>
</dbReference>
<organism evidence="1 2">
    <name type="scientific">Pristionchus entomophagus</name>
    <dbReference type="NCBI Taxonomy" id="358040"/>
    <lineage>
        <taxon>Eukaryota</taxon>
        <taxon>Metazoa</taxon>
        <taxon>Ecdysozoa</taxon>
        <taxon>Nematoda</taxon>
        <taxon>Chromadorea</taxon>
        <taxon>Rhabditida</taxon>
        <taxon>Rhabditina</taxon>
        <taxon>Diplogasteromorpha</taxon>
        <taxon>Diplogasteroidea</taxon>
        <taxon>Neodiplogasteridae</taxon>
        <taxon>Pristionchus</taxon>
    </lineage>
</organism>
<sequence>RKNGEMGTCSAEIFYQFQRGTIKFTPVTYLTNFPNGRIMYAGLQDFFSASFNDFKNLPKRDQRLVIYNNFDLFNKSDAVYRSVHHFPDDDDTIMPSYTTVLHLDRMDEYLVDCPPEV</sequence>